<accession>A0A1F8EHT2</accession>
<reference evidence="2 3" key="1">
    <citation type="journal article" date="2016" name="Nat. Commun.">
        <title>Thousands of microbial genomes shed light on interconnected biogeochemical processes in an aquifer system.</title>
        <authorList>
            <person name="Anantharaman K."/>
            <person name="Brown C.T."/>
            <person name="Hug L.A."/>
            <person name="Sharon I."/>
            <person name="Castelle C.J."/>
            <person name="Probst A.J."/>
            <person name="Thomas B.C."/>
            <person name="Singh A."/>
            <person name="Wilkins M.J."/>
            <person name="Karaoz U."/>
            <person name="Brodie E.L."/>
            <person name="Williams K.H."/>
            <person name="Hubbard S.S."/>
            <person name="Banfield J.F."/>
        </authorList>
    </citation>
    <scope>NUCLEOTIDE SEQUENCE [LARGE SCALE GENOMIC DNA]</scope>
</reference>
<evidence type="ECO:0000313" key="3">
    <source>
        <dbReference type="Proteomes" id="UP000177594"/>
    </source>
</evidence>
<feature type="transmembrane region" description="Helical" evidence="1">
    <location>
        <begin position="5"/>
        <end position="26"/>
    </location>
</feature>
<evidence type="ECO:0008006" key="4">
    <source>
        <dbReference type="Google" id="ProtNLM"/>
    </source>
</evidence>
<dbReference type="Proteomes" id="UP000177594">
    <property type="component" value="Unassembled WGS sequence"/>
</dbReference>
<dbReference type="EMBL" id="MGIZ01000014">
    <property type="protein sequence ID" value="OGM99605.1"/>
    <property type="molecule type" value="Genomic_DNA"/>
</dbReference>
<proteinExistence type="predicted"/>
<keyword evidence="1" id="KW-0812">Transmembrane</keyword>
<dbReference type="AlphaFoldDB" id="A0A1F8EHT2"/>
<evidence type="ECO:0000256" key="1">
    <source>
        <dbReference type="SAM" id="Phobius"/>
    </source>
</evidence>
<comment type="caution">
    <text evidence="2">The sequence shown here is derived from an EMBL/GenBank/DDBJ whole genome shotgun (WGS) entry which is preliminary data.</text>
</comment>
<name>A0A1F8EHT2_9BACT</name>
<gene>
    <name evidence="2" type="ORF">A2817_00330</name>
</gene>
<sequence length="573" mass="63068">MSHKILKYLVLLALILLIVAISSFWFNTPSFKEGNVVFEIKGPTQATSGEEVVYTLKYANDTRSVLHDIDFVFFYPEGAAVLIDGKIIEDYSKDFTLEQLVPGEKGEKQFSAFLIGEKGSIRVAKANFSFKAGSLNSNFEKNASLSTTIVNAPIVLTLVAPPNAVPGAGIEYILDYRNTTDESFSDLILEFDYPDGFIPREFSSQPDGKNNSWNIKSIKKGGGGRISIGGVLNGKEGESKIISVTLKRKISDEYVDYQKASVATMILNSVLGLELSVNNTPDYSASLGDRLNYTIRYSNNSNVNFFGMSLIVKLEGDTFDFSSLDTKGGSFDDSNKTLTWNPSVISNFGNFTPGTSGKINFSLPIKSSFPSAIPGSSQDKFVKISARFGTPNVPTGYDDNEAYVSSSLVTRITTQPALNQSVYYDDSNFGSSGPLPMRVGEETFFTVHWQLTNPGNDVENVKIITKLPSGVEWADMTWTNNDLPFPVFNPNSFQVTWSLPKLSYGAGIFTDKYEGRFRIKFKPTIQQKGNAVQLLDSVQFTGVDSFTKQEIIINRNGISSNDLADRSREGTVQ</sequence>
<protein>
    <recommendedName>
        <fullName evidence="4">DUF11 domain-containing protein</fullName>
    </recommendedName>
</protein>
<evidence type="ECO:0000313" key="2">
    <source>
        <dbReference type="EMBL" id="OGM99605.1"/>
    </source>
</evidence>
<keyword evidence="1" id="KW-1133">Transmembrane helix</keyword>
<organism evidence="2 3">
    <name type="scientific">Candidatus Yanofskybacteria bacterium RIFCSPHIGHO2_01_FULL_39_8b</name>
    <dbReference type="NCBI Taxonomy" id="1802659"/>
    <lineage>
        <taxon>Bacteria</taxon>
        <taxon>Candidatus Yanofskyibacteriota</taxon>
    </lineage>
</organism>
<keyword evidence="1" id="KW-0472">Membrane</keyword>